<dbReference type="EMBL" id="AP009153">
    <property type="protein sequence ID" value="BAH38615.1"/>
    <property type="molecule type" value="Genomic_DNA"/>
</dbReference>
<dbReference type="KEGG" id="gau:GAU_1573"/>
<keyword evidence="2" id="KW-1185">Reference proteome</keyword>
<evidence type="ECO:0000313" key="1">
    <source>
        <dbReference type="EMBL" id="BAH38615.1"/>
    </source>
</evidence>
<evidence type="ECO:0000313" key="2">
    <source>
        <dbReference type="Proteomes" id="UP000002209"/>
    </source>
</evidence>
<dbReference type="HOGENOM" id="CLU_2972967_0_0_0"/>
<dbReference type="AlphaFoldDB" id="C1A8Q5"/>
<sequence>MASRQVFGLGREPLVKSVRLLVLLVVVTQSDLGTCWNGSTTLRGFYGFLSVLIGFNSR</sequence>
<protein>
    <submittedName>
        <fullName evidence="1">Uncharacterized protein</fullName>
    </submittedName>
</protein>
<reference evidence="2" key="1">
    <citation type="submission" date="2006-03" db="EMBL/GenBank/DDBJ databases">
        <title>Complete genome sequence of Gemmatimonas aurantiaca T-27 that represents a novel phylum Gemmatimonadetes.</title>
        <authorList>
            <person name="Takasaki K."/>
            <person name="Ichikawa N."/>
            <person name="Miura H."/>
            <person name="Matsushita S."/>
            <person name="Watanabe Y."/>
            <person name="Oguchi A."/>
            <person name="Ankai A."/>
            <person name="Yashiro I."/>
            <person name="Takahashi M."/>
            <person name="Terui Y."/>
            <person name="Fukui S."/>
            <person name="Yokoyama H."/>
            <person name="Tanikawa S."/>
            <person name="Hanada S."/>
            <person name="Kamagata Y."/>
            <person name="Fujita N."/>
        </authorList>
    </citation>
    <scope>NUCLEOTIDE SEQUENCE [LARGE SCALE GENOMIC DNA]</scope>
    <source>
        <strain evidence="2">T-27 / DSM 14586 / JCM 11422 / NBRC 100505</strain>
    </source>
</reference>
<organism evidence="1 2">
    <name type="scientific">Gemmatimonas aurantiaca (strain DSM 14586 / JCM 11422 / NBRC 100505 / T-27)</name>
    <dbReference type="NCBI Taxonomy" id="379066"/>
    <lineage>
        <taxon>Bacteria</taxon>
        <taxon>Pseudomonadati</taxon>
        <taxon>Gemmatimonadota</taxon>
        <taxon>Gemmatimonadia</taxon>
        <taxon>Gemmatimonadales</taxon>
        <taxon>Gemmatimonadaceae</taxon>
        <taxon>Gemmatimonas</taxon>
    </lineage>
</organism>
<accession>C1A8Q5</accession>
<name>C1A8Q5_GEMAT</name>
<gene>
    <name evidence="1" type="ordered locus">GAU_1573</name>
</gene>
<dbReference type="Proteomes" id="UP000002209">
    <property type="component" value="Chromosome"/>
</dbReference>
<proteinExistence type="predicted"/>